<feature type="compositionally biased region" description="Low complexity" evidence="1">
    <location>
        <begin position="237"/>
        <end position="257"/>
    </location>
</feature>
<dbReference type="EMBL" id="MU151087">
    <property type="protein sequence ID" value="KAF9451343.1"/>
    <property type="molecule type" value="Genomic_DNA"/>
</dbReference>
<feature type="region of interest" description="Disordered" evidence="1">
    <location>
        <begin position="151"/>
        <end position="274"/>
    </location>
</feature>
<organism evidence="2 3">
    <name type="scientific">Macrolepiota fuliginosa MF-IS2</name>
    <dbReference type="NCBI Taxonomy" id="1400762"/>
    <lineage>
        <taxon>Eukaryota</taxon>
        <taxon>Fungi</taxon>
        <taxon>Dikarya</taxon>
        <taxon>Basidiomycota</taxon>
        <taxon>Agaricomycotina</taxon>
        <taxon>Agaricomycetes</taxon>
        <taxon>Agaricomycetidae</taxon>
        <taxon>Agaricales</taxon>
        <taxon>Agaricineae</taxon>
        <taxon>Agaricaceae</taxon>
        <taxon>Macrolepiota</taxon>
    </lineage>
</organism>
<name>A0A9P6C7N7_9AGAR</name>
<accession>A0A9P6C7N7</accession>
<feature type="compositionally biased region" description="Low complexity" evidence="1">
    <location>
        <begin position="153"/>
        <end position="173"/>
    </location>
</feature>
<dbReference type="Proteomes" id="UP000807342">
    <property type="component" value="Unassembled WGS sequence"/>
</dbReference>
<gene>
    <name evidence="2" type="ORF">P691DRAFT_757391</name>
</gene>
<feature type="compositionally biased region" description="Polar residues" evidence="1">
    <location>
        <begin position="211"/>
        <end position="222"/>
    </location>
</feature>
<feature type="compositionally biased region" description="Low complexity" evidence="1">
    <location>
        <begin position="64"/>
        <end position="91"/>
    </location>
</feature>
<evidence type="ECO:0000313" key="3">
    <source>
        <dbReference type="Proteomes" id="UP000807342"/>
    </source>
</evidence>
<proteinExistence type="predicted"/>
<reference evidence="2" key="1">
    <citation type="submission" date="2020-11" db="EMBL/GenBank/DDBJ databases">
        <authorList>
            <consortium name="DOE Joint Genome Institute"/>
            <person name="Ahrendt S."/>
            <person name="Riley R."/>
            <person name="Andreopoulos W."/>
            <person name="Labutti K."/>
            <person name="Pangilinan J."/>
            <person name="Ruiz-Duenas F.J."/>
            <person name="Barrasa J.M."/>
            <person name="Sanchez-Garcia M."/>
            <person name="Camarero S."/>
            <person name="Miyauchi S."/>
            <person name="Serrano A."/>
            <person name="Linde D."/>
            <person name="Babiker R."/>
            <person name="Drula E."/>
            <person name="Ayuso-Fernandez I."/>
            <person name="Pacheco R."/>
            <person name="Padilla G."/>
            <person name="Ferreira P."/>
            <person name="Barriuso J."/>
            <person name="Kellner H."/>
            <person name="Castanera R."/>
            <person name="Alfaro M."/>
            <person name="Ramirez L."/>
            <person name="Pisabarro A.G."/>
            <person name="Kuo A."/>
            <person name="Tritt A."/>
            <person name="Lipzen A."/>
            <person name="He G."/>
            <person name="Yan M."/>
            <person name="Ng V."/>
            <person name="Cullen D."/>
            <person name="Martin F."/>
            <person name="Rosso M.-N."/>
            <person name="Henrissat B."/>
            <person name="Hibbett D."/>
            <person name="Martinez A.T."/>
            <person name="Grigoriev I.V."/>
        </authorList>
    </citation>
    <scope>NUCLEOTIDE SEQUENCE</scope>
    <source>
        <strain evidence="2">MF-IS2</strain>
    </source>
</reference>
<sequence length="274" mass="30318">MSSITAYLCTSPILFTNTPTYDDKGRQQSYAESRLQRRERRAFVKSLQWQRNVATWVRKQHHTVSVSQSPSPDVPSSSSSESSSPRTPASPLNTPHTHTHKQHKQQQAALDAELAKLALASTVAQSTLPYPEQRQPHKRNYKNLHLANTTHTPRYQPQTRVPQQQPRVQAPSPLMRTPTRGIFDSSSYTYPSTFSAEDEDQMDGGEPYIFYSSTATKRSSPTAAPAAGIGEFPCPTPHTSSSIQTSSLQSPSSSSHPRALTTGPPTKLRQIGDH</sequence>
<feature type="compositionally biased region" description="Polar residues" evidence="1">
    <location>
        <begin position="184"/>
        <end position="195"/>
    </location>
</feature>
<dbReference type="OrthoDB" id="3056712at2759"/>
<evidence type="ECO:0000256" key="1">
    <source>
        <dbReference type="SAM" id="MobiDB-lite"/>
    </source>
</evidence>
<comment type="caution">
    <text evidence="2">The sequence shown here is derived from an EMBL/GenBank/DDBJ whole genome shotgun (WGS) entry which is preliminary data.</text>
</comment>
<protein>
    <submittedName>
        <fullName evidence="2">Uncharacterized protein</fullName>
    </submittedName>
</protein>
<dbReference type="AlphaFoldDB" id="A0A9P6C7N7"/>
<feature type="region of interest" description="Disordered" evidence="1">
    <location>
        <begin position="59"/>
        <end position="109"/>
    </location>
</feature>
<evidence type="ECO:0000313" key="2">
    <source>
        <dbReference type="EMBL" id="KAF9451343.1"/>
    </source>
</evidence>
<keyword evidence="3" id="KW-1185">Reference proteome</keyword>